<dbReference type="STRING" id="472759.Nhal_1427"/>
<keyword evidence="4 6" id="KW-1133">Transmembrane helix</keyword>
<dbReference type="Proteomes" id="UP000001844">
    <property type="component" value="Chromosome"/>
</dbReference>
<dbReference type="PANTHER" id="PTHR35007">
    <property type="entry name" value="INTEGRAL MEMBRANE PROTEIN-RELATED"/>
    <property type="match status" value="1"/>
</dbReference>
<evidence type="ECO:0000256" key="3">
    <source>
        <dbReference type="ARBA" id="ARBA00022692"/>
    </source>
</evidence>
<keyword evidence="5 6" id="KW-0472">Membrane</keyword>
<evidence type="ECO:0000256" key="2">
    <source>
        <dbReference type="ARBA" id="ARBA00022475"/>
    </source>
</evidence>
<dbReference type="RefSeq" id="WP_013032469.1">
    <property type="nucleotide sequence ID" value="NC_013960.1"/>
</dbReference>
<dbReference type="Pfam" id="PF00482">
    <property type="entry name" value="T2SSF"/>
    <property type="match status" value="1"/>
</dbReference>
<feature type="domain" description="Type II secretion system protein GspF" evidence="7">
    <location>
        <begin position="156"/>
        <end position="279"/>
    </location>
</feature>
<evidence type="ECO:0000256" key="4">
    <source>
        <dbReference type="ARBA" id="ARBA00022989"/>
    </source>
</evidence>
<sequence>MAGDQLIFLIMVFLAVFLLATAIIVPTFGTSAQAAKNLRRRIQGAIEELDPAAISLLREKSFHKLSPLERWIEGLPGMVRLSLLIKQSGRETAAYRVVLFAFSLGMGLGLLVWVLARSPLLGFLVAFVSFIFPILRIRIERDKRIGKFEEQLPEALDIMSRAMKAGYPFVETLHVASEEMRDPLAKEFRTTFADINYGMNIKTAFLSLLQRVPSMSLMAVVTGVLVQRDTGGNLAEILEKIAAVVRGRFRFQRKVRTFTAEGRLSAWILTLVPFVLSAALHVINPEYLPMLVKEPLGRTLILLAFINIMVGVFWMRRIIRIDV</sequence>
<dbReference type="GO" id="GO:0005886">
    <property type="term" value="C:plasma membrane"/>
    <property type="evidence" value="ECO:0007669"/>
    <property type="project" value="UniProtKB-SubCell"/>
</dbReference>
<feature type="transmembrane region" description="Helical" evidence="6">
    <location>
        <begin position="93"/>
        <end position="114"/>
    </location>
</feature>
<name>D5C121_NITHN</name>
<organism evidence="8 9">
    <name type="scientific">Nitrosococcus halophilus (strain Nc4)</name>
    <dbReference type="NCBI Taxonomy" id="472759"/>
    <lineage>
        <taxon>Bacteria</taxon>
        <taxon>Pseudomonadati</taxon>
        <taxon>Pseudomonadota</taxon>
        <taxon>Gammaproteobacteria</taxon>
        <taxon>Chromatiales</taxon>
        <taxon>Chromatiaceae</taxon>
        <taxon>Nitrosococcus</taxon>
    </lineage>
</organism>
<comment type="subcellular location">
    <subcellularLocation>
        <location evidence="1">Cell membrane</location>
        <topology evidence="1">Multi-pass membrane protein</topology>
    </subcellularLocation>
</comment>
<dbReference type="Gene3D" id="1.20.81.30">
    <property type="entry name" value="Type II secretion system (T2SS), domain F"/>
    <property type="match status" value="1"/>
</dbReference>
<keyword evidence="3 6" id="KW-0812">Transmembrane</keyword>
<dbReference type="AlphaFoldDB" id="D5C121"/>
<dbReference type="PANTHER" id="PTHR35007:SF1">
    <property type="entry name" value="PILUS ASSEMBLY PROTEIN"/>
    <property type="match status" value="1"/>
</dbReference>
<proteinExistence type="predicted"/>
<feature type="transmembrane region" description="Helical" evidence="6">
    <location>
        <begin position="295"/>
        <end position="315"/>
    </location>
</feature>
<feature type="transmembrane region" description="Helical" evidence="6">
    <location>
        <begin position="120"/>
        <end position="139"/>
    </location>
</feature>
<dbReference type="InterPro" id="IPR042094">
    <property type="entry name" value="T2SS_GspF_sf"/>
</dbReference>
<evidence type="ECO:0000256" key="5">
    <source>
        <dbReference type="ARBA" id="ARBA00023136"/>
    </source>
</evidence>
<evidence type="ECO:0000256" key="6">
    <source>
        <dbReference type="SAM" id="Phobius"/>
    </source>
</evidence>
<accession>D5C121</accession>
<protein>
    <submittedName>
        <fullName evidence="8">Type II secretion system protein</fullName>
    </submittedName>
</protein>
<feature type="transmembrane region" description="Helical" evidence="6">
    <location>
        <begin position="264"/>
        <end position="283"/>
    </location>
</feature>
<dbReference type="EMBL" id="CP001798">
    <property type="protein sequence ID" value="ADE14578.1"/>
    <property type="molecule type" value="Genomic_DNA"/>
</dbReference>
<gene>
    <name evidence="8" type="ordered locus">Nhal_1427</name>
</gene>
<dbReference type="eggNOG" id="COG4965">
    <property type="taxonomic scope" value="Bacteria"/>
</dbReference>
<reference evidence="9" key="1">
    <citation type="submission" date="2010-04" db="EMBL/GenBank/DDBJ databases">
        <title>Complete genome sequence of Nitrosococcus halophilus Nc4, a salt-adapted, aerobic obligate ammonia-oxidizing sulfur purple bacterium.</title>
        <authorList>
            <consortium name="US DOE Joint Genome Institute"/>
            <person name="Campbell M.A."/>
            <person name="Malfatti S.A."/>
            <person name="Chain P.S.G."/>
            <person name="Heidelberg J.F."/>
            <person name="Ward B.B."/>
            <person name="Klotz M.G."/>
        </authorList>
    </citation>
    <scope>NUCLEOTIDE SEQUENCE [LARGE SCALE GENOMIC DNA]</scope>
    <source>
        <strain evidence="9">Nc4</strain>
    </source>
</reference>
<evidence type="ECO:0000313" key="9">
    <source>
        <dbReference type="Proteomes" id="UP000001844"/>
    </source>
</evidence>
<dbReference type="KEGG" id="nhl:Nhal_1427"/>
<dbReference type="OrthoDB" id="5611741at2"/>
<keyword evidence="2" id="KW-1003">Cell membrane</keyword>
<evidence type="ECO:0000256" key="1">
    <source>
        <dbReference type="ARBA" id="ARBA00004651"/>
    </source>
</evidence>
<feature type="transmembrane region" description="Helical" evidence="6">
    <location>
        <begin position="6"/>
        <end position="31"/>
    </location>
</feature>
<evidence type="ECO:0000259" key="7">
    <source>
        <dbReference type="Pfam" id="PF00482"/>
    </source>
</evidence>
<keyword evidence="9" id="KW-1185">Reference proteome</keyword>
<dbReference type="HOGENOM" id="CLU_064305_0_1_6"/>
<evidence type="ECO:0000313" key="8">
    <source>
        <dbReference type="EMBL" id="ADE14578.1"/>
    </source>
</evidence>
<dbReference type="InterPro" id="IPR018076">
    <property type="entry name" value="T2SS_GspF_dom"/>
</dbReference>